<protein>
    <submittedName>
        <fullName evidence="1">Uncharacterized protein</fullName>
    </submittedName>
</protein>
<keyword evidence="2" id="KW-1185">Reference proteome</keyword>
<gene>
    <name evidence="1" type="ORF">TNCT_188391</name>
</gene>
<comment type="caution">
    <text evidence="1">The sequence shown here is derived from an EMBL/GenBank/DDBJ whole genome shotgun (WGS) entry which is preliminary data.</text>
</comment>
<proteinExistence type="predicted"/>
<evidence type="ECO:0000313" key="2">
    <source>
        <dbReference type="Proteomes" id="UP000887116"/>
    </source>
</evidence>
<evidence type="ECO:0000313" key="1">
    <source>
        <dbReference type="EMBL" id="GFQ77030.1"/>
    </source>
</evidence>
<name>A0A8X6KIE8_TRICU</name>
<accession>A0A8X6KIE8</accession>
<sequence>MLTAEDHFSGSGGQKIMERGVIRQVAPRILRPRVPTPPSTPFRTWETRIIDRRRKRDDRELKESSGSSFDFQLHRCAVVGSRENCEPPIFVRSSIVVFITNLSQ</sequence>
<dbReference type="Proteomes" id="UP000887116">
    <property type="component" value="Unassembled WGS sequence"/>
</dbReference>
<reference evidence="1" key="1">
    <citation type="submission" date="2020-07" db="EMBL/GenBank/DDBJ databases">
        <title>Multicomponent nature underlies the extraordinary mechanical properties of spider dragline silk.</title>
        <authorList>
            <person name="Kono N."/>
            <person name="Nakamura H."/>
            <person name="Mori M."/>
            <person name="Yoshida Y."/>
            <person name="Ohtoshi R."/>
            <person name="Malay A.D."/>
            <person name="Moran D.A.P."/>
            <person name="Tomita M."/>
            <person name="Numata K."/>
            <person name="Arakawa K."/>
        </authorList>
    </citation>
    <scope>NUCLEOTIDE SEQUENCE</scope>
</reference>
<organism evidence="1 2">
    <name type="scientific">Trichonephila clavata</name>
    <name type="common">Joro spider</name>
    <name type="synonym">Nephila clavata</name>
    <dbReference type="NCBI Taxonomy" id="2740835"/>
    <lineage>
        <taxon>Eukaryota</taxon>
        <taxon>Metazoa</taxon>
        <taxon>Ecdysozoa</taxon>
        <taxon>Arthropoda</taxon>
        <taxon>Chelicerata</taxon>
        <taxon>Arachnida</taxon>
        <taxon>Araneae</taxon>
        <taxon>Araneomorphae</taxon>
        <taxon>Entelegynae</taxon>
        <taxon>Araneoidea</taxon>
        <taxon>Nephilidae</taxon>
        <taxon>Trichonephila</taxon>
    </lineage>
</organism>
<dbReference type="EMBL" id="BMAO01001936">
    <property type="protein sequence ID" value="GFQ77030.1"/>
    <property type="molecule type" value="Genomic_DNA"/>
</dbReference>
<dbReference type="AlphaFoldDB" id="A0A8X6KIE8"/>